<evidence type="ECO:0000313" key="2">
    <source>
        <dbReference type="EMBL" id="PSN71628.1"/>
    </source>
</evidence>
<keyword evidence="3" id="KW-1185">Reference proteome</keyword>
<dbReference type="PANTHER" id="PTHR21310:SF51">
    <property type="entry name" value="AMINOGLYCOSIDE PHOSPHOTRANSFERASE DOMAIN-CONTAINING PROTEIN"/>
    <property type="match status" value="1"/>
</dbReference>
<name>A0A2T2P2R1_CORCC</name>
<feature type="compositionally biased region" description="Polar residues" evidence="1">
    <location>
        <begin position="666"/>
        <end position="687"/>
    </location>
</feature>
<dbReference type="EMBL" id="KZ678130">
    <property type="protein sequence ID" value="PSN71628.1"/>
    <property type="molecule type" value="Genomic_DNA"/>
</dbReference>
<proteinExistence type="predicted"/>
<dbReference type="PANTHER" id="PTHR21310">
    <property type="entry name" value="AMINOGLYCOSIDE PHOSPHOTRANSFERASE-RELATED-RELATED"/>
    <property type="match status" value="1"/>
</dbReference>
<feature type="compositionally biased region" description="Basic and acidic residues" evidence="1">
    <location>
        <begin position="51"/>
        <end position="65"/>
    </location>
</feature>
<dbReference type="OrthoDB" id="10003767at2759"/>
<reference evidence="2 3" key="1">
    <citation type="journal article" date="2018" name="Front. Microbiol.">
        <title>Genome-Wide Analysis of Corynespora cassiicola Leaf Fall Disease Putative Effectors.</title>
        <authorList>
            <person name="Lopez D."/>
            <person name="Ribeiro S."/>
            <person name="Label P."/>
            <person name="Fumanal B."/>
            <person name="Venisse J.S."/>
            <person name="Kohler A."/>
            <person name="de Oliveira R.R."/>
            <person name="Labutti K."/>
            <person name="Lipzen A."/>
            <person name="Lail K."/>
            <person name="Bauer D."/>
            <person name="Ohm R.A."/>
            <person name="Barry K.W."/>
            <person name="Spatafora J."/>
            <person name="Grigoriev I.V."/>
            <person name="Martin F.M."/>
            <person name="Pujade-Renaud V."/>
        </authorList>
    </citation>
    <scope>NUCLEOTIDE SEQUENCE [LARGE SCALE GENOMIC DNA]</scope>
    <source>
        <strain evidence="2 3">Philippines</strain>
    </source>
</reference>
<gene>
    <name evidence="2" type="ORF">BS50DRAFT_232474</name>
</gene>
<organism evidence="2 3">
    <name type="scientific">Corynespora cassiicola Philippines</name>
    <dbReference type="NCBI Taxonomy" id="1448308"/>
    <lineage>
        <taxon>Eukaryota</taxon>
        <taxon>Fungi</taxon>
        <taxon>Dikarya</taxon>
        <taxon>Ascomycota</taxon>
        <taxon>Pezizomycotina</taxon>
        <taxon>Dothideomycetes</taxon>
        <taxon>Pleosporomycetidae</taxon>
        <taxon>Pleosporales</taxon>
        <taxon>Corynesporascaceae</taxon>
        <taxon>Corynespora</taxon>
    </lineage>
</organism>
<evidence type="ECO:0000256" key="1">
    <source>
        <dbReference type="SAM" id="MobiDB-lite"/>
    </source>
</evidence>
<dbReference type="AlphaFoldDB" id="A0A2T2P2R1"/>
<dbReference type="STRING" id="1448308.A0A2T2P2R1"/>
<feature type="compositionally biased region" description="Polar residues" evidence="1">
    <location>
        <begin position="648"/>
        <end position="658"/>
    </location>
</feature>
<dbReference type="Proteomes" id="UP000240883">
    <property type="component" value="Unassembled WGS sequence"/>
</dbReference>
<feature type="compositionally biased region" description="Polar residues" evidence="1">
    <location>
        <begin position="1"/>
        <end position="19"/>
    </location>
</feature>
<accession>A0A2T2P2R1</accession>
<protein>
    <recommendedName>
        <fullName evidence="4">Protein kinase domain-containing protein</fullName>
    </recommendedName>
</protein>
<feature type="region of interest" description="Disordered" evidence="1">
    <location>
        <begin position="1"/>
        <end position="75"/>
    </location>
</feature>
<feature type="region of interest" description="Disordered" evidence="1">
    <location>
        <begin position="641"/>
        <end position="753"/>
    </location>
</feature>
<evidence type="ECO:0000313" key="3">
    <source>
        <dbReference type="Proteomes" id="UP000240883"/>
    </source>
</evidence>
<dbReference type="InterPro" id="IPR011009">
    <property type="entry name" value="Kinase-like_dom_sf"/>
</dbReference>
<sequence length="821" mass="89348">MAKLTQDTILNTTKTSKVDTTGAGFKSNPDSATNSPSEEHHSWNQVPQLVHKPDSHVGAKADKPRKPGSAKILRRQATKSKSLRGLLGSLTGKLGDFADLIVAKPATGLESHITGRAKKLINFHKCLKDGFAGNYKYEVRDLTSEEVHQLGIYSPEHYQPQLRLIPSSTFAQDSPFSSSSSSFIFIEAPKTSNGLIESKNHEIAPEHRMAPTSILKADAVVQDKVQPAGYGFVYSSISACSSLDANTNAPTPAASLPTVFPKTSTSTGAPTLAVTPSASAPGVSILGVSNPEDSPLEAHSSVAHTPELSVGVASSPLSAQASHTEINIQAHVNEEVSAGDGNDPEHSPMVEEFRDSSYLAEHIPKAQFVALIRTVLDLTSDDAAEISVVGKAAGSFNFVRFVKCNNKTFAVKMPSITGQYWDKKRADVLRSEAKTMELIHQRLGDKFPIPKVFGYDGGTENEIGHPYIVMEKVDGIPAYHIWQNLVSEKGGAYYLADEDASTARKEVFLKSLAHRISHLKELRFNKIGRLMPGEDGDLTIGPFATVFMDKEDQYIIKEWMTYEKAADFYADGLHNQKFINTDALNSEQHAIITGINRIVETLLDMEPMNASIVAAENTSSYGSQYASQGPGSLSIPRQTKEEDFDLSQHAQQRSQRPASSRDLDNQHTSTRSRSQHSKSPSHCSQNLSVRSSSRRSRSRSPSREDESTNTSPRSNRERSPIRTPSPPRSPLRSTYSEKLSSRSPSPPSPLHHDQSDIFKIAEGAESFVLNHPDLNLQNIMCDPATGEVTGIIGMFSSLGPSFNRTITIPQTGRAPASSPAP</sequence>
<dbReference type="InterPro" id="IPR051678">
    <property type="entry name" value="AGP_Transferase"/>
</dbReference>
<feature type="compositionally biased region" description="Basic residues" evidence="1">
    <location>
        <begin position="66"/>
        <end position="75"/>
    </location>
</feature>
<dbReference type="SUPFAM" id="SSF56112">
    <property type="entry name" value="Protein kinase-like (PK-like)"/>
    <property type="match status" value="1"/>
</dbReference>
<evidence type="ECO:0008006" key="4">
    <source>
        <dbReference type="Google" id="ProtNLM"/>
    </source>
</evidence>